<feature type="region of interest" description="Disordered" evidence="1">
    <location>
        <begin position="88"/>
        <end position="335"/>
    </location>
</feature>
<gene>
    <name evidence="2" type="ORF">CHLNCDRAFT_137793</name>
</gene>
<dbReference type="OrthoDB" id="515853at2759"/>
<evidence type="ECO:0000313" key="3">
    <source>
        <dbReference type="Proteomes" id="UP000008141"/>
    </source>
</evidence>
<proteinExistence type="predicted"/>
<protein>
    <submittedName>
        <fullName evidence="2">Uncharacterized protein</fullName>
    </submittedName>
</protein>
<dbReference type="Proteomes" id="UP000008141">
    <property type="component" value="Unassembled WGS sequence"/>
</dbReference>
<feature type="compositionally biased region" description="Low complexity" evidence="1">
    <location>
        <begin position="129"/>
        <end position="147"/>
    </location>
</feature>
<keyword evidence="3" id="KW-1185">Reference proteome</keyword>
<name>E1Z4I2_CHLVA</name>
<feature type="compositionally biased region" description="Basic and acidic residues" evidence="1">
    <location>
        <begin position="391"/>
        <end position="405"/>
    </location>
</feature>
<sequence length="799" mass="79195">MHGFDGGRARLCVSWALTSAAPARLQADLQGPRQGSALQGSIDQCAGAQPEHVQAENSSVPTVGDGEGDAAALHGACTAASLPPVAASAPVQREVRPSSLPQPLGQGMRPSVAGSGPRAPVSPDPTLPPQLQRVSSQPSSSQPSGLSHDSATASIHSSLVADEAGSSSGPPTHRLASLQGSDAGVPPSVDGSRHSSELSRMSSVSGISTISGSTVSSRGSSAAPAAGGARKKRSKRPKSPPPSMFWHPALMPVPEAQRAGSVRSQRSSQRRSSGSSEGSKAPASPPATAFATAAAAAPASASPCGMQDSGQPIPPTAQPGGSSPPLPDSGCGTPASAAVSLLSLQLRGTSAAGSAAASRDASYRSSKRQPMGGLSLALSRESSVRAGSVRSTRENSVRASTRESSVRGASGSHQHLGGGGSSQQADLVQTSASGQRTYRGLAVVGGDAGAEAAGCGSGDWMGVTAAPGGLSSSGGHPAGMADPFGPGAPACAPVAPAADDEAAAQPHPQPQQARAAAVVGSWAGRVTKFPPAPPGKAPARNVPQIGGLDPTLLTAALEALAAEAPHPAGASPAGMLVGDSELAMTGSAEQPAGRQDAAMPPLASGAWAPGLDASGGHPTAVPAAAAVPGVGSSSWSAGTAAAGGHLPPPVQLGGSAPASGLSRRSSTNGSAGGGAVPQRARKPLPSDVAAGTKEWNRSFVKRWRLVKKRAYLQALGMRALWRVNSPSDRHEPLELLTNDLPHCDNGMRRAWSVSRLAAHGGAPSAAMPTSGLRRTAEAPVMHKDPSLAALLLGEVAEVC</sequence>
<feature type="region of interest" description="Disordered" evidence="1">
    <location>
        <begin position="31"/>
        <end position="69"/>
    </location>
</feature>
<feature type="region of interest" description="Disordered" evidence="1">
    <location>
        <begin position="585"/>
        <end position="614"/>
    </location>
</feature>
<feature type="compositionally biased region" description="Low complexity" evidence="1">
    <location>
        <begin position="628"/>
        <end position="644"/>
    </location>
</feature>
<dbReference type="RefSeq" id="XP_005851451.1">
    <property type="nucleotide sequence ID" value="XM_005851389.1"/>
</dbReference>
<dbReference type="InParanoid" id="E1Z4I2"/>
<evidence type="ECO:0000313" key="2">
    <source>
        <dbReference type="EMBL" id="EFN59349.1"/>
    </source>
</evidence>
<feature type="compositionally biased region" description="Basic residues" evidence="1">
    <location>
        <begin position="229"/>
        <end position="238"/>
    </location>
</feature>
<feature type="compositionally biased region" description="Low complexity" evidence="1">
    <location>
        <begin position="198"/>
        <end position="228"/>
    </location>
</feature>
<dbReference type="AlphaFoldDB" id="E1Z4I2"/>
<feature type="compositionally biased region" description="Pro residues" evidence="1">
    <location>
        <begin position="312"/>
        <end position="327"/>
    </location>
</feature>
<dbReference type="OMA" id="RIHETMS"/>
<accession>E1Z4I2</accession>
<evidence type="ECO:0000256" key="1">
    <source>
        <dbReference type="SAM" id="MobiDB-lite"/>
    </source>
</evidence>
<dbReference type="GeneID" id="17358695"/>
<feature type="compositionally biased region" description="Low complexity" evidence="1">
    <location>
        <begin position="353"/>
        <end position="364"/>
    </location>
</feature>
<dbReference type="EMBL" id="GL433836">
    <property type="protein sequence ID" value="EFN59349.1"/>
    <property type="molecule type" value="Genomic_DNA"/>
</dbReference>
<organism evidence="3">
    <name type="scientific">Chlorella variabilis</name>
    <name type="common">Green alga</name>
    <dbReference type="NCBI Taxonomy" id="554065"/>
    <lineage>
        <taxon>Eukaryota</taxon>
        <taxon>Viridiplantae</taxon>
        <taxon>Chlorophyta</taxon>
        <taxon>core chlorophytes</taxon>
        <taxon>Trebouxiophyceae</taxon>
        <taxon>Chlorellales</taxon>
        <taxon>Chlorellaceae</taxon>
        <taxon>Chlorella clade</taxon>
        <taxon>Chlorella</taxon>
    </lineage>
</organism>
<reference evidence="2 3" key="1">
    <citation type="journal article" date="2010" name="Plant Cell">
        <title>The Chlorella variabilis NC64A genome reveals adaptation to photosymbiosis, coevolution with viruses, and cryptic sex.</title>
        <authorList>
            <person name="Blanc G."/>
            <person name="Duncan G."/>
            <person name="Agarkova I."/>
            <person name="Borodovsky M."/>
            <person name="Gurnon J."/>
            <person name="Kuo A."/>
            <person name="Lindquist E."/>
            <person name="Lucas S."/>
            <person name="Pangilinan J."/>
            <person name="Polle J."/>
            <person name="Salamov A."/>
            <person name="Terry A."/>
            <person name="Yamada T."/>
            <person name="Dunigan D.D."/>
            <person name="Grigoriev I.V."/>
            <person name="Claverie J.M."/>
            <person name="Van Etten J.L."/>
        </authorList>
    </citation>
    <scope>NUCLEOTIDE SEQUENCE [LARGE SCALE GENOMIC DNA]</scope>
    <source>
        <strain evidence="2 3">NC64A</strain>
    </source>
</reference>
<feature type="compositionally biased region" description="Low complexity" evidence="1">
    <location>
        <begin position="256"/>
        <end position="303"/>
    </location>
</feature>
<feature type="region of interest" description="Disordered" evidence="1">
    <location>
        <begin position="628"/>
        <end position="689"/>
    </location>
</feature>
<dbReference type="KEGG" id="cvr:CHLNCDRAFT_137793"/>
<feature type="region of interest" description="Disordered" evidence="1">
    <location>
        <begin position="353"/>
        <end position="426"/>
    </location>
</feature>
<dbReference type="STRING" id="554065.E1Z4I2"/>